<proteinExistence type="predicted"/>
<name>A0A1H0VEP1_SELRU</name>
<sequence>MEIKPLQGITAWSNKGRAADSKDNTLQAKEKFSSMLRQLETGGAITDTGEKPGEDTTTVTRVMSDGSVLITVYEKNKIVSQTKTHSPHPEETPTILSTRTEQSLPDNLEEQQVSGMVDTQMLNLLMQK</sequence>
<protein>
    <submittedName>
        <fullName evidence="2">Uncharacterized protein</fullName>
    </submittedName>
</protein>
<organism evidence="2 3">
    <name type="scientific">Selenomonas ruminantium</name>
    <dbReference type="NCBI Taxonomy" id="971"/>
    <lineage>
        <taxon>Bacteria</taxon>
        <taxon>Bacillati</taxon>
        <taxon>Bacillota</taxon>
        <taxon>Negativicutes</taxon>
        <taxon>Selenomonadales</taxon>
        <taxon>Selenomonadaceae</taxon>
        <taxon>Selenomonas</taxon>
    </lineage>
</organism>
<dbReference type="AlphaFoldDB" id="A0A1H0VEP1"/>
<dbReference type="OrthoDB" id="1667160at2"/>
<dbReference type="Proteomes" id="UP000182412">
    <property type="component" value="Unassembled WGS sequence"/>
</dbReference>
<accession>A0A1H0VEP1</accession>
<evidence type="ECO:0000313" key="3">
    <source>
        <dbReference type="Proteomes" id="UP000182412"/>
    </source>
</evidence>
<reference evidence="2 3" key="1">
    <citation type="submission" date="2016-10" db="EMBL/GenBank/DDBJ databases">
        <authorList>
            <person name="de Groot N.N."/>
        </authorList>
    </citation>
    <scope>NUCLEOTIDE SEQUENCE [LARGE SCALE GENOMIC DNA]</scope>
    <source>
        <strain evidence="2 3">S137</strain>
    </source>
</reference>
<gene>
    <name evidence="2" type="ORF">SAMN05216366_1533</name>
</gene>
<dbReference type="RefSeq" id="WP_074573576.1">
    <property type="nucleotide sequence ID" value="NZ_FNJQ01000053.1"/>
</dbReference>
<feature type="region of interest" description="Disordered" evidence="1">
    <location>
        <begin position="79"/>
        <end position="114"/>
    </location>
</feature>
<feature type="compositionally biased region" description="Polar residues" evidence="1">
    <location>
        <begin position="94"/>
        <end position="114"/>
    </location>
</feature>
<evidence type="ECO:0000313" key="2">
    <source>
        <dbReference type="EMBL" id="SDP76947.1"/>
    </source>
</evidence>
<evidence type="ECO:0000256" key="1">
    <source>
        <dbReference type="SAM" id="MobiDB-lite"/>
    </source>
</evidence>
<dbReference type="EMBL" id="FNJQ01000053">
    <property type="protein sequence ID" value="SDP76947.1"/>
    <property type="molecule type" value="Genomic_DNA"/>
</dbReference>